<keyword evidence="2" id="KW-1185">Reference proteome</keyword>
<evidence type="ECO:0000313" key="2">
    <source>
        <dbReference type="Proteomes" id="UP000812031"/>
    </source>
</evidence>
<reference evidence="1 2" key="1">
    <citation type="submission" date="2021-07" db="EMBL/GenBank/DDBJ databases">
        <title>Flavobacterium sp. nov. isolated from sediment on the Taihu Lake.</title>
        <authorList>
            <person name="Qu J.-H."/>
        </authorList>
    </citation>
    <scope>NUCLEOTIDE SEQUENCE [LARGE SCALE GENOMIC DNA]</scope>
    <source>
        <strain evidence="1 2">NAS39</strain>
    </source>
</reference>
<dbReference type="EMBL" id="JAHWYN010000012">
    <property type="protein sequence ID" value="MBW4361580.1"/>
    <property type="molecule type" value="Genomic_DNA"/>
</dbReference>
<protein>
    <submittedName>
        <fullName evidence="1">Uncharacterized protein</fullName>
    </submittedName>
</protein>
<dbReference type="Pfam" id="PF20293">
    <property type="entry name" value="MC6"/>
    <property type="match status" value="1"/>
</dbReference>
<dbReference type="InterPro" id="IPR046897">
    <property type="entry name" value="ABC-3C_MC6"/>
</dbReference>
<name>A0ABS6XY18_9FLAO</name>
<evidence type="ECO:0000313" key="1">
    <source>
        <dbReference type="EMBL" id="MBW4361580.1"/>
    </source>
</evidence>
<comment type="caution">
    <text evidence="1">The sequence shown here is derived from an EMBL/GenBank/DDBJ whole genome shotgun (WGS) entry which is preliminary data.</text>
</comment>
<organism evidence="1 2">
    <name type="scientific">Flavobacterium taihuense</name>
    <dbReference type="NCBI Taxonomy" id="2857508"/>
    <lineage>
        <taxon>Bacteria</taxon>
        <taxon>Pseudomonadati</taxon>
        <taxon>Bacteroidota</taxon>
        <taxon>Flavobacteriia</taxon>
        <taxon>Flavobacteriales</taxon>
        <taxon>Flavobacteriaceae</taxon>
        <taxon>Flavobacterium</taxon>
    </lineage>
</organism>
<sequence>MILPSKHIRFSESLLGLGGILLSFINEPKTVDDIWFKYSEINNSKKGFPAYHNFDNVILALNYLYLIGAIFIDNNGKIHNAVN</sequence>
<dbReference type="RefSeq" id="WP_219318077.1">
    <property type="nucleotide sequence ID" value="NZ_JAHWYN010000012.1"/>
</dbReference>
<dbReference type="Proteomes" id="UP000812031">
    <property type="component" value="Unassembled WGS sequence"/>
</dbReference>
<accession>A0ABS6XY18</accession>
<proteinExistence type="predicted"/>
<gene>
    <name evidence="1" type="ORF">KZH69_13895</name>
</gene>